<accession>A0A0F7SVT2</accession>
<dbReference type="AlphaFoldDB" id="A0A0F7SVT2"/>
<dbReference type="PROSITE" id="PS51257">
    <property type="entry name" value="PROKAR_LIPOPROTEIN"/>
    <property type="match status" value="1"/>
</dbReference>
<sequence>MPIRQSPLPTTHEQVSRRLLSSSTSLSTSLSCPREKWNGRRPEPWSGKASLLDKVKESDRFDRISTFLSVGIIYLTVDPVLIDREDMDKTVRPMTCLFRTRRAPLLILNLLGLPLYSDQIAVDQSVYF</sequence>
<feature type="compositionally biased region" description="Basic and acidic residues" evidence="1">
    <location>
        <begin position="33"/>
        <end position="43"/>
    </location>
</feature>
<name>A0A0F7SVT2_PHARH</name>
<evidence type="ECO:0000313" key="2">
    <source>
        <dbReference type="EMBL" id="CED84804.1"/>
    </source>
</evidence>
<protein>
    <submittedName>
        <fullName evidence="2">Uncharacterized protein</fullName>
    </submittedName>
</protein>
<feature type="region of interest" description="Disordered" evidence="1">
    <location>
        <begin position="1"/>
        <end position="46"/>
    </location>
</feature>
<proteinExistence type="predicted"/>
<feature type="compositionally biased region" description="Low complexity" evidence="1">
    <location>
        <begin position="17"/>
        <end position="31"/>
    </location>
</feature>
<evidence type="ECO:0000256" key="1">
    <source>
        <dbReference type="SAM" id="MobiDB-lite"/>
    </source>
</evidence>
<dbReference type="EMBL" id="LN483166">
    <property type="protein sequence ID" value="CED84804.1"/>
    <property type="molecule type" value="Genomic_DNA"/>
</dbReference>
<organism evidence="2">
    <name type="scientific">Phaffia rhodozyma</name>
    <name type="common">Yeast</name>
    <name type="synonym">Xanthophyllomyces dendrorhous</name>
    <dbReference type="NCBI Taxonomy" id="264483"/>
    <lineage>
        <taxon>Eukaryota</taxon>
        <taxon>Fungi</taxon>
        <taxon>Dikarya</taxon>
        <taxon>Basidiomycota</taxon>
        <taxon>Agaricomycotina</taxon>
        <taxon>Tremellomycetes</taxon>
        <taxon>Cystofilobasidiales</taxon>
        <taxon>Mrakiaceae</taxon>
        <taxon>Phaffia</taxon>
    </lineage>
</organism>
<reference evidence="2" key="1">
    <citation type="submission" date="2014-08" db="EMBL/GenBank/DDBJ databases">
        <authorList>
            <person name="Sharma Rahul"/>
            <person name="Thines Marco"/>
        </authorList>
    </citation>
    <scope>NUCLEOTIDE SEQUENCE</scope>
</reference>